<gene>
    <name evidence="1" type="ORF">HMPREF9018_1624</name>
</gene>
<dbReference type="AlphaFoldDB" id="E1GTD2"/>
<reference evidence="1 2" key="1">
    <citation type="submission" date="2010-09" db="EMBL/GenBank/DDBJ databases">
        <authorList>
            <person name="Harkins D.M."/>
            <person name="Madupu R."/>
            <person name="Durkin A.S."/>
            <person name="Torralba M."/>
            <person name="Methe B."/>
            <person name="Sutton G.G."/>
            <person name="Nelson K.E."/>
        </authorList>
    </citation>
    <scope>NUCLEOTIDE SEQUENCE [LARGE SCALE GENOMIC DNA]</scope>
    <source>
        <strain evidence="1 2">CRIS 21A-A</strain>
    </source>
</reference>
<sequence length="232" mass="25847">MARSSQEEVCLKDGSVLNGTSMDMVSNEPVKMQAQEGNMLVYKDISKITKEVNGLSQDEDDDEPAGVAKRGYKGFAGLGVQYWKGDESSASVFTSHGYQFNSHIFLGGGIAYLKKISGDGRDELDYELYYDKFYKRFNKRYRLVDKRDELDYLLPVYAHFRYNLLSKRFSPFIEVKEGYSLAGITGVYAEVSSGLRIGVGRKGQAVNVALGGIVLGNTGDNIAVNFKVFFEL</sequence>
<protein>
    <recommendedName>
        <fullName evidence="3">Outer membrane protein beta-barrel domain-containing protein</fullName>
    </recommendedName>
</protein>
<proteinExistence type="predicted"/>
<dbReference type="Proteomes" id="UP000016016">
    <property type="component" value="Unassembled WGS sequence"/>
</dbReference>
<accession>E1GTD2</accession>
<evidence type="ECO:0008006" key="3">
    <source>
        <dbReference type="Google" id="ProtNLM"/>
    </source>
</evidence>
<comment type="caution">
    <text evidence="1">The sequence shown here is derived from an EMBL/GenBank/DDBJ whole genome shotgun (WGS) entry which is preliminary data.</text>
</comment>
<dbReference type="EMBL" id="ADFQ01000003">
    <property type="protein sequence ID" value="EFN92056.1"/>
    <property type="molecule type" value="Genomic_DNA"/>
</dbReference>
<evidence type="ECO:0000313" key="1">
    <source>
        <dbReference type="EMBL" id="EFN92056.1"/>
    </source>
</evidence>
<evidence type="ECO:0000313" key="2">
    <source>
        <dbReference type="Proteomes" id="UP000016016"/>
    </source>
</evidence>
<name>E1GTD2_9BACT</name>
<organism evidence="1 2">
    <name type="scientific">Prevotella amnii CRIS 21A-A</name>
    <dbReference type="NCBI Taxonomy" id="679191"/>
    <lineage>
        <taxon>Bacteria</taxon>
        <taxon>Pseudomonadati</taxon>
        <taxon>Bacteroidota</taxon>
        <taxon>Bacteroidia</taxon>
        <taxon>Bacteroidales</taxon>
        <taxon>Prevotellaceae</taxon>
        <taxon>Prevotella</taxon>
    </lineage>
</organism>